<comment type="caution">
    <text evidence="1">The sequence shown here is derived from an EMBL/GenBank/DDBJ whole genome shotgun (WGS) entry which is preliminary data.</text>
</comment>
<organism evidence="1 2">
    <name type="scientific">Popillia japonica</name>
    <name type="common">Japanese beetle</name>
    <dbReference type="NCBI Taxonomy" id="7064"/>
    <lineage>
        <taxon>Eukaryota</taxon>
        <taxon>Metazoa</taxon>
        <taxon>Ecdysozoa</taxon>
        <taxon>Arthropoda</taxon>
        <taxon>Hexapoda</taxon>
        <taxon>Insecta</taxon>
        <taxon>Pterygota</taxon>
        <taxon>Neoptera</taxon>
        <taxon>Endopterygota</taxon>
        <taxon>Coleoptera</taxon>
        <taxon>Polyphaga</taxon>
        <taxon>Scarabaeiformia</taxon>
        <taxon>Scarabaeidae</taxon>
        <taxon>Rutelinae</taxon>
        <taxon>Popillia</taxon>
    </lineage>
</organism>
<keyword evidence="2" id="KW-1185">Reference proteome</keyword>
<sequence length="150" mass="16886">MSLEDVKLATKQDTESQKVLGALITDDTLWNDLKEYKNIKHEITSENGVVLRNNKIILPATLQKGTIELAHRGYLGIVKTKQLLRSKGTKVTAERENDDITRNASFSNHSPGVLIRILAFALSETSNITKHTKMKAMKIVKKKCKKEQEV</sequence>
<evidence type="ECO:0000313" key="2">
    <source>
        <dbReference type="Proteomes" id="UP001458880"/>
    </source>
</evidence>
<name>A0AAW1LSX4_POPJA</name>
<proteinExistence type="predicted"/>
<reference evidence="1 2" key="1">
    <citation type="journal article" date="2024" name="BMC Genomics">
        <title>De novo assembly and annotation of Popillia japonica's genome with initial clues to its potential as an invasive pest.</title>
        <authorList>
            <person name="Cucini C."/>
            <person name="Boschi S."/>
            <person name="Funari R."/>
            <person name="Cardaioli E."/>
            <person name="Iannotti N."/>
            <person name="Marturano G."/>
            <person name="Paoli F."/>
            <person name="Bruttini M."/>
            <person name="Carapelli A."/>
            <person name="Frati F."/>
            <person name="Nardi F."/>
        </authorList>
    </citation>
    <scope>NUCLEOTIDE SEQUENCE [LARGE SCALE GENOMIC DNA]</scope>
    <source>
        <strain evidence="1">DMR45628</strain>
    </source>
</reference>
<dbReference type="Proteomes" id="UP001458880">
    <property type="component" value="Unassembled WGS sequence"/>
</dbReference>
<accession>A0AAW1LSX4</accession>
<dbReference type="Gene3D" id="1.10.340.70">
    <property type="match status" value="1"/>
</dbReference>
<dbReference type="AlphaFoldDB" id="A0AAW1LSX4"/>
<dbReference type="EMBL" id="JASPKY010000088">
    <property type="protein sequence ID" value="KAK9738266.1"/>
    <property type="molecule type" value="Genomic_DNA"/>
</dbReference>
<protein>
    <submittedName>
        <fullName evidence="1">Uncharacterized protein</fullName>
    </submittedName>
</protein>
<evidence type="ECO:0000313" key="1">
    <source>
        <dbReference type="EMBL" id="KAK9738266.1"/>
    </source>
</evidence>
<gene>
    <name evidence="1" type="ORF">QE152_g9974</name>
</gene>